<name>A0ABP8TTT7_9ACTN</name>
<keyword evidence="6 12" id="KW-0418">Kinase</keyword>
<proteinExistence type="predicted"/>
<dbReference type="Gene3D" id="1.20.5.1930">
    <property type="match status" value="1"/>
</dbReference>
<comment type="caution">
    <text evidence="12">The sequence shown here is derived from an EMBL/GenBank/DDBJ whole genome shotgun (WGS) entry which is preliminary data.</text>
</comment>
<keyword evidence="8" id="KW-0902">Two-component regulatory system</keyword>
<dbReference type="InterPro" id="IPR025828">
    <property type="entry name" value="Put_sensor_dom"/>
</dbReference>
<protein>
    <recommendedName>
        <fullName evidence="2">histidine kinase</fullName>
        <ecNumber evidence="2">2.7.13.3</ecNumber>
    </recommendedName>
</protein>
<dbReference type="GO" id="GO:0016301">
    <property type="term" value="F:kinase activity"/>
    <property type="evidence" value="ECO:0007669"/>
    <property type="project" value="UniProtKB-KW"/>
</dbReference>
<keyword evidence="13" id="KW-1185">Reference proteome</keyword>
<dbReference type="PANTHER" id="PTHR24421">
    <property type="entry name" value="NITRATE/NITRITE SENSOR PROTEIN NARX-RELATED"/>
    <property type="match status" value="1"/>
</dbReference>
<sequence length="426" mass="45417">MLRRRFLISGWPWRCLAYLVTSAVPLVAMAVPILLFGVPWVFALRRAADGGRAPLTVALLVTLGVLLVAGVGPLFAVPLAELERRRLRLVDARPIESGHRTARGSWAWLRTRYTEAVTWRELGYICLLGAVAPALYMALLAFALVVGAFLISPLLADGTAVALGFDSVTNATEALPYALAGLVLLPAVPYLTAVVAGAHGAVARALLGRGPDERLRAELVEVSRSRARLVDAFEAERRRIERDLHDGAQQRLLGLTLHLGMARLDLPPGSPAAQNVADAHEQAKLLMTELRELIRGIHPRVLTDRGLPAALRELADRSAVPVTVDADLPGRLPAHVEGTAYFVVVEALNNIAKHSGAAEAVVAVRRRGDLLTVEVRDDGEGGADPRAGSGLTGLADRVAVIDGRMLLSSPVGGPTVVQVELPCGKE</sequence>
<evidence type="ECO:0000313" key="13">
    <source>
        <dbReference type="Proteomes" id="UP001500212"/>
    </source>
</evidence>
<accession>A0ABP8TTT7</accession>
<feature type="transmembrane region" description="Helical" evidence="9">
    <location>
        <begin position="16"/>
        <end position="43"/>
    </location>
</feature>
<evidence type="ECO:0000259" key="11">
    <source>
        <dbReference type="Pfam" id="PF13796"/>
    </source>
</evidence>
<dbReference type="InterPro" id="IPR050482">
    <property type="entry name" value="Sensor_HK_TwoCompSys"/>
</dbReference>
<evidence type="ECO:0000256" key="3">
    <source>
        <dbReference type="ARBA" id="ARBA00022553"/>
    </source>
</evidence>
<keyword evidence="5" id="KW-0547">Nucleotide-binding</keyword>
<dbReference type="PANTHER" id="PTHR24421:SF10">
    <property type="entry name" value="NITRATE_NITRITE SENSOR PROTEIN NARQ"/>
    <property type="match status" value="1"/>
</dbReference>
<dbReference type="Pfam" id="PF13796">
    <property type="entry name" value="Sensor"/>
    <property type="match status" value="1"/>
</dbReference>
<dbReference type="Proteomes" id="UP001500212">
    <property type="component" value="Unassembled WGS sequence"/>
</dbReference>
<feature type="transmembrane region" description="Helical" evidence="9">
    <location>
        <begin position="55"/>
        <end position="79"/>
    </location>
</feature>
<feature type="domain" description="Signal transduction histidine kinase subgroup 3 dimerisation and phosphoacceptor" evidence="10">
    <location>
        <begin position="236"/>
        <end position="302"/>
    </location>
</feature>
<dbReference type="InterPro" id="IPR036890">
    <property type="entry name" value="HATPase_C_sf"/>
</dbReference>
<evidence type="ECO:0000256" key="5">
    <source>
        <dbReference type="ARBA" id="ARBA00022741"/>
    </source>
</evidence>
<keyword evidence="4" id="KW-0808">Transferase</keyword>
<keyword evidence="3" id="KW-0597">Phosphoprotein</keyword>
<evidence type="ECO:0000256" key="1">
    <source>
        <dbReference type="ARBA" id="ARBA00000085"/>
    </source>
</evidence>
<keyword evidence="9" id="KW-0812">Transmembrane</keyword>
<dbReference type="CDD" id="cd16917">
    <property type="entry name" value="HATPase_UhpB-NarQ-NarX-like"/>
    <property type="match status" value="1"/>
</dbReference>
<feature type="transmembrane region" description="Helical" evidence="9">
    <location>
        <begin position="122"/>
        <end position="155"/>
    </location>
</feature>
<evidence type="ECO:0000256" key="4">
    <source>
        <dbReference type="ARBA" id="ARBA00022679"/>
    </source>
</evidence>
<evidence type="ECO:0000259" key="10">
    <source>
        <dbReference type="Pfam" id="PF07730"/>
    </source>
</evidence>
<gene>
    <name evidence="12" type="ORF">GCM10023195_63420</name>
</gene>
<keyword evidence="7" id="KW-0067">ATP-binding</keyword>
<evidence type="ECO:0000256" key="2">
    <source>
        <dbReference type="ARBA" id="ARBA00012438"/>
    </source>
</evidence>
<dbReference type="EMBL" id="BAABHJ010000026">
    <property type="protein sequence ID" value="GAA4614524.1"/>
    <property type="molecule type" value="Genomic_DNA"/>
</dbReference>
<dbReference type="Gene3D" id="3.30.565.10">
    <property type="entry name" value="Histidine kinase-like ATPase, C-terminal domain"/>
    <property type="match status" value="1"/>
</dbReference>
<evidence type="ECO:0000256" key="9">
    <source>
        <dbReference type="SAM" id="Phobius"/>
    </source>
</evidence>
<dbReference type="SUPFAM" id="SSF55874">
    <property type="entry name" value="ATPase domain of HSP90 chaperone/DNA topoisomerase II/histidine kinase"/>
    <property type="match status" value="1"/>
</dbReference>
<dbReference type="InterPro" id="IPR011712">
    <property type="entry name" value="Sig_transdc_His_kin_sub3_dim/P"/>
</dbReference>
<evidence type="ECO:0000256" key="6">
    <source>
        <dbReference type="ARBA" id="ARBA00022777"/>
    </source>
</evidence>
<dbReference type="Pfam" id="PF07730">
    <property type="entry name" value="HisKA_3"/>
    <property type="match status" value="1"/>
</dbReference>
<evidence type="ECO:0000256" key="7">
    <source>
        <dbReference type="ARBA" id="ARBA00022840"/>
    </source>
</evidence>
<organism evidence="12 13">
    <name type="scientific">Actinoallomurus liliacearum</name>
    <dbReference type="NCBI Taxonomy" id="1080073"/>
    <lineage>
        <taxon>Bacteria</taxon>
        <taxon>Bacillati</taxon>
        <taxon>Actinomycetota</taxon>
        <taxon>Actinomycetes</taxon>
        <taxon>Streptosporangiales</taxon>
        <taxon>Thermomonosporaceae</taxon>
        <taxon>Actinoallomurus</taxon>
    </lineage>
</organism>
<reference evidence="13" key="1">
    <citation type="journal article" date="2019" name="Int. J. Syst. Evol. Microbiol.">
        <title>The Global Catalogue of Microorganisms (GCM) 10K type strain sequencing project: providing services to taxonomists for standard genome sequencing and annotation.</title>
        <authorList>
            <consortium name="The Broad Institute Genomics Platform"/>
            <consortium name="The Broad Institute Genome Sequencing Center for Infectious Disease"/>
            <person name="Wu L."/>
            <person name="Ma J."/>
        </authorList>
    </citation>
    <scope>NUCLEOTIDE SEQUENCE [LARGE SCALE GENOMIC DNA]</scope>
    <source>
        <strain evidence="13">JCM 17938</strain>
    </source>
</reference>
<evidence type="ECO:0000256" key="8">
    <source>
        <dbReference type="ARBA" id="ARBA00023012"/>
    </source>
</evidence>
<keyword evidence="9" id="KW-1133">Transmembrane helix</keyword>
<comment type="catalytic activity">
    <reaction evidence="1">
        <text>ATP + protein L-histidine = ADP + protein N-phospho-L-histidine.</text>
        <dbReference type="EC" id="2.7.13.3"/>
    </reaction>
</comment>
<feature type="transmembrane region" description="Helical" evidence="9">
    <location>
        <begin position="175"/>
        <end position="207"/>
    </location>
</feature>
<feature type="domain" description="Putative sensor" evidence="11">
    <location>
        <begin position="57"/>
        <end position="207"/>
    </location>
</feature>
<keyword evidence="9" id="KW-0472">Membrane</keyword>
<dbReference type="EC" id="2.7.13.3" evidence="2"/>
<evidence type="ECO:0000313" key="12">
    <source>
        <dbReference type="EMBL" id="GAA4614524.1"/>
    </source>
</evidence>